<reference evidence="9 10" key="1">
    <citation type="journal article" date="2016" name="Nat. Commun.">
        <title>Thousands of microbial genomes shed light on interconnected biogeochemical processes in an aquifer system.</title>
        <authorList>
            <person name="Anantharaman K."/>
            <person name="Brown C.T."/>
            <person name="Hug L.A."/>
            <person name="Sharon I."/>
            <person name="Castelle C.J."/>
            <person name="Probst A.J."/>
            <person name="Thomas B.C."/>
            <person name="Singh A."/>
            <person name="Wilkins M.J."/>
            <person name="Karaoz U."/>
            <person name="Brodie E.L."/>
            <person name="Williams K.H."/>
            <person name="Hubbard S.S."/>
            <person name="Banfield J.F."/>
        </authorList>
    </citation>
    <scope>NUCLEOTIDE SEQUENCE [LARGE SCALE GENOMIC DNA]</scope>
</reference>
<feature type="domain" description="Large ribosomal subunit protein uL5 C-terminal" evidence="8">
    <location>
        <begin position="83"/>
        <end position="175"/>
    </location>
</feature>
<dbReference type="InterPro" id="IPR031309">
    <property type="entry name" value="Ribosomal_uL5_C"/>
</dbReference>
<dbReference type="SUPFAM" id="SSF55282">
    <property type="entry name" value="RL5-like"/>
    <property type="match status" value="1"/>
</dbReference>
<name>A0A1G2QI52_9BACT</name>
<dbReference type="PANTHER" id="PTHR11994">
    <property type="entry name" value="60S RIBOSOMAL PROTEIN L11-RELATED"/>
    <property type="match status" value="1"/>
</dbReference>
<evidence type="ECO:0000256" key="4">
    <source>
        <dbReference type="ARBA" id="ARBA00035245"/>
    </source>
</evidence>
<dbReference type="FunFam" id="3.30.1440.10:FF:000001">
    <property type="entry name" value="50S ribosomal protein L5"/>
    <property type="match status" value="1"/>
</dbReference>
<protein>
    <recommendedName>
        <fullName evidence="4">Large ribosomal subunit protein uL5</fullName>
    </recommendedName>
    <alternativeName>
        <fullName evidence="5">50S ribosomal protein L5</fullName>
    </alternativeName>
</protein>
<dbReference type="STRING" id="1802440.A2569_01620"/>
<evidence type="ECO:0000256" key="2">
    <source>
        <dbReference type="ARBA" id="ARBA00022980"/>
    </source>
</evidence>
<dbReference type="Gene3D" id="3.30.1440.10">
    <property type="match status" value="1"/>
</dbReference>
<dbReference type="Pfam" id="PF00281">
    <property type="entry name" value="Ribosomal_L5"/>
    <property type="match status" value="1"/>
</dbReference>
<dbReference type="Proteomes" id="UP000177090">
    <property type="component" value="Unassembled WGS sequence"/>
</dbReference>
<sequence>MIGIKEKIEKAIPLMEEKLQKKNRYALPRLVKVVVSSGTGRAKDKTRNELVADRLAKITGQKTSARRAKQSIASFKLREGDTIGYAVTLRGARMYGFLDKLINAALPRTKDFKGVSPTGIDEAGNLTIGIKEHSIFPEAAEEEIRDLFGLAVTIVTTAKNRNEARALFDAMGIPFGKNKEKR</sequence>
<dbReference type="GO" id="GO:1990904">
    <property type="term" value="C:ribonucleoprotein complex"/>
    <property type="evidence" value="ECO:0007669"/>
    <property type="project" value="UniProtKB-KW"/>
</dbReference>
<dbReference type="NCBIfam" id="NF000585">
    <property type="entry name" value="PRK00010.1"/>
    <property type="match status" value="1"/>
</dbReference>
<evidence type="ECO:0000256" key="5">
    <source>
        <dbReference type="ARBA" id="ARBA00035461"/>
    </source>
</evidence>
<dbReference type="Pfam" id="PF00673">
    <property type="entry name" value="Ribosomal_L5_C"/>
    <property type="match status" value="1"/>
</dbReference>
<keyword evidence="2 6" id="KW-0689">Ribosomal protein</keyword>
<evidence type="ECO:0000259" key="8">
    <source>
        <dbReference type="Pfam" id="PF00673"/>
    </source>
</evidence>
<feature type="domain" description="Large ribosomal subunit protein uL5 N-terminal" evidence="7">
    <location>
        <begin position="25"/>
        <end position="78"/>
    </location>
</feature>
<dbReference type="InterPro" id="IPR002132">
    <property type="entry name" value="Ribosomal_uL5"/>
</dbReference>
<dbReference type="PIRSF" id="PIRSF002161">
    <property type="entry name" value="Ribosomal_L5"/>
    <property type="match status" value="1"/>
</dbReference>
<evidence type="ECO:0000313" key="10">
    <source>
        <dbReference type="Proteomes" id="UP000177090"/>
    </source>
</evidence>
<evidence type="ECO:0000259" key="7">
    <source>
        <dbReference type="Pfam" id="PF00281"/>
    </source>
</evidence>
<proteinExistence type="inferred from homology"/>
<organism evidence="9 10">
    <name type="scientific">Candidatus Vogelbacteria bacterium RIFOXYD1_FULL_51_18</name>
    <dbReference type="NCBI Taxonomy" id="1802440"/>
    <lineage>
        <taxon>Bacteria</taxon>
        <taxon>Candidatus Vogeliibacteriota</taxon>
    </lineage>
</organism>
<dbReference type="GO" id="GO:0003735">
    <property type="term" value="F:structural constituent of ribosome"/>
    <property type="evidence" value="ECO:0007669"/>
    <property type="project" value="InterPro"/>
</dbReference>
<evidence type="ECO:0000313" key="9">
    <source>
        <dbReference type="EMBL" id="OHA60276.1"/>
    </source>
</evidence>
<dbReference type="GO" id="GO:0006412">
    <property type="term" value="P:translation"/>
    <property type="evidence" value="ECO:0007669"/>
    <property type="project" value="InterPro"/>
</dbReference>
<evidence type="ECO:0000256" key="3">
    <source>
        <dbReference type="ARBA" id="ARBA00023274"/>
    </source>
</evidence>
<dbReference type="GO" id="GO:0005840">
    <property type="term" value="C:ribosome"/>
    <property type="evidence" value="ECO:0007669"/>
    <property type="project" value="UniProtKB-KW"/>
</dbReference>
<gene>
    <name evidence="9" type="ORF">A2569_01620</name>
</gene>
<comment type="caution">
    <text evidence="9">The sequence shown here is derived from an EMBL/GenBank/DDBJ whole genome shotgun (WGS) entry which is preliminary data.</text>
</comment>
<evidence type="ECO:0000256" key="6">
    <source>
        <dbReference type="RuleBase" id="RU003930"/>
    </source>
</evidence>
<dbReference type="InterPro" id="IPR031310">
    <property type="entry name" value="Ribosomal_uL5_N"/>
</dbReference>
<dbReference type="InterPro" id="IPR022803">
    <property type="entry name" value="Ribosomal_uL5_dom_sf"/>
</dbReference>
<dbReference type="EMBL" id="MHTL01000016">
    <property type="protein sequence ID" value="OHA60276.1"/>
    <property type="molecule type" value="Genomic_DNA"/>
</dbReference>
<accession>A0A1G2QI52</accession>
<dbReference type="AlphaFoldDB" id="A0A1G2QI52"/>
<keyword evidence="3 6" id="KW-0687">Ribonucleoprotein</keyword>
<comment type="similarity">
    <text evidence="1 6">Belongs to the universal ribosomal protein uL5 family.</text>
</comment>
<evidence type="ECO:0000256" key="1">
    <source>
        <dbReference type="ARBA" id="ARBA00008553"/>
    </source>
</evidence>
<dbReference type="InterPro" id="IPR020930">
    <property type="entry name" value="Ribosomal_uL5_bac-type"/>
</dbReference>